<evidence type="ECO:0000313" key="2">
    <source>
        <dbReference type="EMBL" id="MFD4825198.1"/>
    </source>
</evidence>
<feature type="compositionally biased region" description="Basic and acidic residues" evidence="1">
    <location>
        <begin position="56"/>
        <end position="67"/>
    </location>
</feature>
<gene>
    <name evidence="2" type="ORF">ACFWOQ_21745</name>
</gene>
<keyword evidence="3" id="KW-1185">Reference proteome</keyword>
<name>A0ABW6F3R3_9ACTN</name>
<dbReference type="EMBL" id="JBHXKZ010000018">
    <property type="protein sequence ID" value="MFD4825198.1"/>
    <property type="molecule type" value="Genomic_DNA"/>
</dbReference>
<evidence type="ECO:0000313" key="3">
    <source>
        <dbReference type="Proteomes" id="UP001598352"/>
    </source>
</evidence>
<evidence type="ECO:0000256" key="1">
    <source>
        <dbReference type="SAM" id="MobiDB-lite"/>
    </source>
</evidence>
<protein>
    <submittedName>
        <fullName evidence="2">Uncharacterized protein</fullName>
    </submittedName>
</protein>
<feature type="region of interest" description="Disordered" evidence="1">
    <location>
        <begin position="56"/>
        <end position="79"/>
    </location>
</feature>
<dbReference type="Proteomes" id="UP001598352">
    <property type="component" value="Unassembled WGS sequence"/>
</dbReference>
<sequence>MTGSCPRGEDGFEPDAQPLTDGGQSVLSAMVAMLSMRDDMALVAGLNERLALIERSPEVELGERDASGPEAPAPPGESV</sequence>
<proteinExistence type="predicted"/>
<accession>A0ABW6F3R3</accession>
<dbReference type="RefSeq" id="WP_382775213.1">
    <property type="nucleotide sequence ID" value="NZ_JBHXED010000065.1"/>
</dbReference>
<reference evidence="2 3" key="1">
    <citation type="submission" date="2024-09" db="EMBL/GenBank/DDBJ databases">
        <title>The Natural Products Discovery Center: Release of the First 8490 Sequenced Strains for Exploring Actinobacteria Biosynthetic Diversity.</title>
        <authorList>
            <person name="Kalkreuter E."/>
            <person name="Kautsar S.A."/>
            <person name="Yang D."/>
            <person name="Bader C.D."/>
            <person name="Teijaro C.N."/>
            <person name="Fluegel L."/>
            <person name="Davis C.M."/>
            <person name="Simpson J.R."/>
            <person name="Lauterbach L."/>
            <person name="Steele A.D."/>
            <person name="Gui C."/>
            <person name="Meng S."/>
            <person name="Li G."/>
            <person name="Viehrig K."/>
            <person name="Ye F."/>
            <person name="Su P."/>
            <person name="Kiefer A.F."/>
            <person name="Nichols A."/>
            <person name="Cepeda A.J."/>
            <person name="Yan W."/>
            <person name="Fan B."/>
            <person name="Jiang Y."/>
            <person name="Adhikari A."/>
            <person name="Zheng C.-J."/>
            <person name="Schuster L."/>
            <person name="Cowan T.M."/>
            <person name="Smanski M.J."/>
            <person name="Chevrette M.G."/>
            <person name="De Carvalho L.P.S."/>
            <person name="Shen B."/>
        </authorList>
    </citation>
    <scope>NUCLEOTIDE SEQUENCE [LARGE SCALE GENOMIC DNA]</scope>
    <source>
        <strain evidence="2 3">NPDC058428</strain>
    </source>
</reference>
<feature type="region of interest" description="Disordered" evidence="1">
    <location>
        <begin position="1"/>
        <end position="23"/>
    </location>
</feature>
<comment type="caution">
    <text evidence="2">The sequence shown here is derived from an EMBL/GenBank/DDBJ whole genome shotgun (WGS) entry which is preliminary data.</text>
</comment>
<organism evidence="2 3">
    <name type="scientific">Streptomyces rubiginosohelvolus</name>
    <dbReference type="NCBI Taxonomy" id="67362"/>
    <lineage>
        <taxon>Bacteria</taxon>
        <taxon>Bacillati</taxon>
        <taxon>Actinomycetota</taxon>
        <taxon>Actinomycetes</taxon>
        <taxon>Kitasatosporales</taxon>
        <taxon>Streptomycetaceae</taxon>
        <taxon>Streptomyces</taxon>
    </lineage>
</organism>